<dbReference type="STRING" id="1381753.V2YZ56"/>
<dbReference type="EC" id="3.6.4.13" evidence="1"/>
<protein>
    <recommendedName>
        <fullName evidence="1">RNA helicase</fullName>
        <ecNumber evidence="1">3.6.4.13</ecNumber>
    </recommendedName>
</protein>
<comment type="caution">
    <text evidence="10">The sequence shown here is derived from an EMBL/GenBank/DDBJ whole genome shotgun (WGS) entry which is preliminary data.</text>
</comment>
<dbReference type="EMBL" id="AWSO01000038">
    <property type="protein sequence ID" value="ESK96994.1"/>
    <property type="molecule type" value="Genomic_DNA"/>
</dbReference>
<dbReference type="InterPro" id="IPR027417">
    <property type="entry name" value="P-loop_NTPase"/>
</dbReference>
<evidence type="ECO:0000256" key="3">
    <source>
        <dbReference type="ARBA" id="ARBA00022801"/>
    </source>
</evidence>
<evidence type="ECO:0000256" key="4">
    <source>
        <dbReference type="ARBA" id="ARBA00022806"/>
    </source>
</evidence>
<dbReference type="GO" id="GO:0005524">
    <property type="term" value="F:ATP binding"/>
    <property type="evidence" value="ECO:0007669"/>
    <property type="project" value="UniProtKB-KW"/>
</dbReference>
<evidence type="ECO:0000259" key="8">
    <source>
        <dbReference type="PROSITE" id="PS51192"/>
    </source>
</evidence>
<comment type="catalytic activity">
    <reaction evidence="6">
        <text>ATP + H2O = ADP + phosphate + H(+)</text>
        <dbReference type="Rhea" id="RHEA:13065"/>
        <dbReference type="ChEBI" id="CHEBI:15377"/>
        <dbReference type="ChEBI" id="CHEBI:15378"/>
        <dbReference type="ChEBI" id="CHEBI:30616"/>
        <dbReference type="ChEBI" id="CHEBI:43474"/>
        <dbReference type="ChEBI" id="CHEBI:456216"/>
        <dbReference type="EC" id="3.6.4.13"/>
    </reaction>
</comment>
<feature type="compositionally biased region" description="Low complexity" evidence="7">
    <location>
        <begin position="441"/>
        <end position="450"/>
    </location>
</feature>
<keyword evidence="5" id="KW-0067">ATP-binding</keyword>
<dbReference type="SMART" id="SM00490">
    <property type="entry name" value="HELICc"/>
    <property type="match status" value="1"/>
</dbReference>
<dbReference type="OrthoDB" id="10256233at2759"/>
<dbReference type="PROSITE" id="PS51192">
    <property type="entry name" value="HELICASE_ATP_BIND_1"/>
    <property type="match status" value="1"/>
</dbReference>
<organism evidence="10 11">
    <name type="scientific">Moniliophthora roreri (strain MCA 2997)</name>
    <name type="common">Cocoa frosty pod rot fungus</name>
    <name type="synonym">Crinipellis roreri</name>
    <dbReference type="NCBI Taxonomy" id="1381753"/>
    <lineage>
        <taxon>Eukaryota</taxon>
        <taxon>Fungi</taxon>
        <taxon>Dikarya</taxon>
        <taxon>Basidiomycota</taxon>
        <taxon>Agaricomycotina</taxon>
        <taxon>Agaricomycetes</taxon>
        <taxon>Agaricomycetidae</taxon>
        <taxon>Agaricales</taxon>
        <taxon>Marasmiineae</taxon>
        <taxon>Marasmiaceae</taxon>
        <taxon>Moniliophthora</taxon>
    </lineage>
</organism>
<accession>V2YZ56</accession>
<evidence type="ECO:0000259" key="9">
    <source>
        <dbReference type="PROSITE" id="PS51194"/>
    </source>
</evidence>
<feature type="compositionally biased region" description="Polar residues" evidence="7">
    <location>
        <begin position="73"/>
        <end position="86"/>
    </location>
</feature>
<feature type="domain" description="Helicase C-terminal" evidence="9">
    <location>
        <begin position="515"/>
        <end position="708"/>
    </location>
</feature>
<dbReference type="Proteomes" id="UP000017559">
    <property type="component" value="Unassembled WGS sequence"/>
</dbReference>
<keyword evidence="3" id="KW-0378">Hydrolase</keyword>
<dbReference type="GO" id="GO:0003724">
    <property type="term" value="F:RNA helicase activity"/>
    <property type="evidence" value="ECO:0007669"/>
    <property type="project" value="UniProtKB-EC"/>
</dbReference>
<feature type="compositionally biased region" description="Basic and acidic residues" evidence="7">
    <location>
        <begin position="54"/>
        <end position="63"/>
    </location>
</feature>
<dbReference type="GO" id="GO:0016787">
    <property type="term" value="F:hydrolase activity"/>
    <property type="evidence" value="ECO:0007669"/>
    <property type="project" value="UniProtKB-KW"/>
</dbReference>
<feature type="compositionally biased region" description="Basic and acidic residues" evidence="7">
    <location>
        <begin position="592"/>
        <end position="625"/>
    </location>
</feature>
<feature type="region of interest" description="Disordered" evidence="7">
    <location>
        <begin position="590"/>
        <end position="631"/>
    </location>
</feature>
<dbReference type="AlphaFoldDB" id="V2YZ56"/>
<evidence type="ECO:0000256" key="5">
    <source>
        <dbReference type="ARBA" id="ARBA00022840"/>
    </source>
</evidence>
<evidence type="ECO:0000256" key="1">
    <source>
        <dbReference type="ARBA" id="ARBA00012552"/>
    </source>
</evidence>
<feature type="region of interest" description="Disordered" evidence="7">
    <location>
        <begin position="435"/>
        <end position="455"/>
    </location>
</feature>
<dbReference type="Gene3D" id="3.40.50.300">
    <property type="entry name" value="P-loop containing nucleotide triphosphate hydrolases"/>
    <property type="match status" value="2"/>
</dbReference>
<feature type="region of interest" description="Disordered" evidence="7">
    <location>
        <begin position="355"/>
        <end position="397"/>
    </location>
</feature>
<dbReference type="Pfam" id="PF00271">
    <property type="entry name" value="Helicase_C"/>
    <property type="match status" value="1"/>
</dbReference>
<proteinExistence type="predicted"/>
<evidence type="ECO:0000313" key="10">
    <source>
        <dbReference type="EMBL" id="ESK96994.1"/>
    </source>
</evidence>
<evidence type="ECO:0000256" key="7">
    <source>
        <dbReference type="SAM" id="MobiDB-lite"/>
    </source>
</evidence>
<dbReference type="PANTHER" id="PTHR47960">
    <property type="entry name" value="DEAD-BOX ATP-DEPENDENT RNA HELICASE 50"/>
    <property type="match status" value="1"/>
</dbReference>
<dbReference type="SUPFAM" id="SSF52540">
    <property type="entry name" value="P-loop containing nucleoside triphosphate hydrolases"/>
    <property type="match status" value="1"/>
</dbReference>
<evidence type="ECO:0000256" key="2">
    <source>
        <dbReference type="ARBA" id="ARBA00022741"/>
    </source>
</evidence>
<evidence type="ECO:0000313" key="11">
    <source>
        <dbReference type="Proteomes" id="UP000017559"/>
    </source>
</evidence>
<keyword evidence="4 10" id="KW-0347">Helicase</keyword>
<feature type="domain" description="Helicase ATP-binding" evidence="8">
    <location>
        <begin position="211"/>
        <end position="488"/>
    </location>
</feature>
<dbReference type="GO" id="GO:0003676">
    <property type="term" value="F:nucleic acid binding"/>
    <property type="evidence" value="ECO:0007669"/>
    <property type="project" value="InterPro"/>
</dbReference>
<sequence>MVEGKSQRPFFIRHSSVARKLPKLVPTEFVRDKVPHSDKEEGKDKAVSFRKKNPRENERDWRSRKGTWGNELKNVSTPNTGANGSSLMSKVARTIPTRENIVYNNRSAKALAERIPAKLKSSNDSFKKYDETNTSQRPSDSSRSEDDEEFINTLSSENLPAIYRSFSSPPLMPGLQSCLLDILGPNATPTRIQALSINHVLTPYPSPESSPQQEKQWHEWLLASETGSGKSIAYLLPVLQSLKLSELASSSPVPQKREINPRALILAPTHELSRQLSGFAKALLHEIKLRVMCASRVNNATDKEFTSRSRSGVRASEMANISLDSTGDLLSHKGSHPVDVVVGTPMKLLEMVRGRGWDREEDGPGAENQQDGEKRKLRRGRDKLPPGPGQGRWRAEGEMGLENVEWVVVDEADVLFDPDFQETTRMLLSDIATARSRLDKSSPSSSTPAPMTEPCPENYPFNLLLTSATIPTSLSNYLSTHHPRMQKLVSPGVHKLPKTLKTEYVNWTGGNKLADIEKRVRQVWAEDSVMSTGQPELSQILIFCNKSSKVMMLSDYLKEKGIPNLPLTSVSELRVKERGSNRHLKGFLRPMSGKEVKDDREEKEVTFDNEAHDADVPPSKLHDSDNSNNESAPKVLVTTSLLSRGLDFSPSIKHVFIVDEPRNILDFIHRAGRSARAGQKGTVVIFGKGEGRGSGRAKEVRRRVAALR</sequence>
<dbReference type="InterPro" id="IPR011545">
    <property type="entry name" value="DEAD/DEAH_box_helicase_dom"/>
</dbReference>
<keyword evidence="2" id="KW-0547">Nucleotide-binding</keyword>
<feature type="compositionally biased region" description="Basic and acidic residues" evidence="7">
    <location>
        <begin position="34"/>
        <end position="47"/>
    </location>
</feature>
<reference evidence="10 11" key="1">
    <citation type="journal article" date="2014" name="BMC Genomics">
        <title>Genome and secretome analysis of the hemibiotrophic fungal pathogen, Moniliophthora roreri, which causes frosty pod rot disease of cacao: mechanisms of the biotrophic and necrotrophic phases.</title>
        <authorList>
            <person name="Meinhardt L.W."/>
            <person name="Costa G.G.L."/>
            <person name="Thomazella D.P.T."/>
            <person name="Teixeira P.J.P.L."/>
            <person name="Carazzolle M.F."/>
            <person name="Schuster S.C."/>
            <person name="Carlson J.E."/>
            <person name="Guiltinan M.J."/>
            <person name="Mieczkowski P."/>
            <person name="Farmer A."/>
            <person name="Ramaraj T."/>
            <person name="Crozier J."/>
            <person name="Davis R.E."/>
            <person name="Shao J."/>
            <person name="Melnick R.L."/>
            <person name="Pereira G.A.G."/>
            <person name="Bailey B.A."/>
        </authorList>
    </citation>
    <scope>NUCLEOTIDE SEQUENCE [LARGE SCALE GENOMIC DNA]</scope>
    <source>
        <strain evidence="10 11">MCA 2997</strain>
    </source>
</reference>
<name>V2YZ56_MONRO</name>
<dbReference type="InterPro" id="IPR001650">
    <property type="entry name" value="Helicase_C-like"/>
</dbReference>
<dbReference type="PROSITE" id="PS51194">
    <property type="entry name" value="HELICASE_CTER"/>
    <property type="match status" value="1"/>
</dbReference>
<feature type="region of interest" description="Disordered" evidence="7">
    <location>
        <begin position="123"/>
        <end position="150"/>
    </location>
</feature>
<gene>
    <name evidence="10" type="ORF">Moror_6572</name>
</gene>
<dbReference type="HOGENOM" id="CLU_003041_18_1_1"/>
<dbReference type="Pfam" id="PF00270">
    <property type="entry name" value="DEAD"/>
    <property type="match status" value="1"/>
</dbReference>
<dbReference type="InterPro" id="IPR014001">
    <property type="entry name" value="Helicase_ATP-bd"/>
</dbReference>
<feature type="region of interest" description="Disordered" evidence="7">
    <location>
        <begin position="34"/>
        <end position="86"/>
    </location>
</feature>
<dbReference type="KEGG" id="mrr:Moror_6572"/>
<dbReference type="SMART" id="SM00487">
    <property type="entry name" value="DEXDc"/>
    <property type="match status" value="1"/>
</dbReference>
<keyword evidence="11" id="KW-1185">Reference proteome</keyword>
<evidence type="ECO:0000256" key="6">
    <source>
        <dbReference type="ARBA" id="ARBA00047984"/>
    </source>
</evidence>